<dbReference type="PANTHER" id="PTHR24116:SF2">
    <property type="entry name" value="KINASE D-INTERACTING SUBSTRATE OF 220 KDA B"/>
    <property type="match status" value="1"/>
</dbReference>
<keyword evidence="4" id="KW-1185">Reference proteome</keyword>
<dbReference type="GO" id="GO:0030165">
    <property type="term" value="F:PDZ domain binding"/>
    <property type="evidence" value="ECO:0007669"/>
    <property type="project" value="TreeGrafter"/>
</dbReference>
<dbReference type="SUPFAM" id="SSF47769">
    <property type="entry name" value="SAM/Pointed domain"/>
    <property type="match status" value="1"/>
</dbReference>
<dbReference type="AlphaFoldDB" id="A0A484C358"/>
<reference evidence="3 4" key="1">
    <citation type="submission" date="2019-01" db="EMBL/GenBank/DDBJ databases">
        <title>A chromosome-scale genome assembly of the yellow perch, Perca flavescens.</title>
        <authorList>
            <person name="Feron R."/>
            <person name="Morvezen R."/>
            <person name="Bestin A."/>
            <person name="Haffray P."/>
            <person name="Klopp C."/>
            <person name="Zahm M."/>
            <person name="Cabau C."/>
            <person name="Roques C."/>
            <person name="Donnadieu C."/>
            <person name="Bouchez O."/>
            <person name="Christie M."/>
            <person name="Larson W."/>
            <person name="Guiguen Y."/>
        </authorList>
    </citation>
    <scope>NUCLEOTIDE SEQUENCE [LARGE SCALE GENOMIC DNA]</scope>
    <source>
        <strain evidence="3">YP-PL-M2</strain>
        <tissue evidence="3">Blood</tissue>
    </source>
</reference>
<sequence length="196" mass="21328">SSPLQPYFPHHVYQQPRPSHLHPRHSSKHPASRDAAAAPGSASVVSGVPAVLLSSMTTESVCERVRLIDGIDQSMMGQYSATIRKANVNGRVLSQCNIDELKKEMSMNFGDWQLFRATVLDLRHIESQVLQEEAASEQGSVAGSVHAEAGRRATAAPLAGAANTDASPMYSFNLSFEELSTLGLEEGPRHTHTHWM</sequence>
<dbReference type="STRING" id="8167.A0A484C358"/>
<comment type="caution">
    <text evidence="3">The sequence shown here is derived from an EMBL/GenBank/DDBJ whole genome shotgun (WGS) entry which is preliminary data.</text>
</comment>
<evidence type="ECO:0000313" key="4">
    <source>
        <dbReference type="Proteomes" id="UP000295070"/>
    </source>
</evidence>
<dbReference type="EMBL" id="SCKG01000034">
    <property type="protein sequence ID" value="TDG95927.1"/>
    <property type="molecule type" value="Genomic_DNA"/>
</dbReference>
<dbReference type="GO" id="GO:0019887">
    <property type="term" value="F:protein kinase regulator activity"/>
    <property type="evidence" value="ECO:0007669"/>
    <property type="project" value="TreeGrafter"/>
</dbReference>
<dbReference type="Proteomes" id="UP000295070">
    <property type="component" value="Unassembled WGS sequence"/>
</dbReference>
<dbReference type="InterPro" id="IPR013761">
    <property type="entry name" value="SAM/pointed_sf"/>
</dbReference>
<dbReference type="InterPro" id="IPR052771">
    <property type="entry name" value="Neurotrophin_sig_adaptor"/>
</dbReference>
<feature type="non-terminal residue" evidence="3">
    <location>
        <position position="1"/>
    </location>
</feature>
<organism evidence="3 4">
    <name type="scientific">Perca flavescens</name>
    <name type="common">American yellow perch</name>
    <name type="synonym">Morone flavescens</name>
    <dbReference type="NCBI Taxonomy" id="8167"/>
    <lineage>
        <taxon>Eukaryota</taxon>
        <taxon>Metazoa</taxon>
        <taxon>Chordata</taxon>
        <taxon>Craniata</taxon>
        <taxon>Vertebrata</taxon>
        <taxon>Euteleostomi</taxon>
        <taxon>Actinopterygii</taxon>
        <taxon>Neopterygii</taxon>
        <taxon>Teleostei</taxon>
        <taxon>Neoteleostei</taxon>
        <taxon>Acanthomorphata</taxon>
        <taxon>Eupercaria</taxon>
        <taxon>Perciformes</taxon>
        <taxon>Percoidei</taxon>
        <taxon>Percidae</taxon>
        <taxon>Percinae</taxon>
        <taxon>Perca</taxon>
    </lineage>
</organism>
<dbReference type="PANTHER" id="PTHR24116">
    <property type="entry name" value="KINASE D-INTERACTING SUBSTRATE OF 220 KDA"/>
    <property type="match status" value="1"/>
</dbReference>
<accession>A0A484C358</accession>
<proteinExistence type="predicted"/>
<dbReference type="InterPro" id="IPR057092">
    <property type="entry name" value="SAM_KIDINS220"/>
</dbReference>
<dbReference type="Pfam" id="PF23307">
    <property type="entry name" value="SAM_KIDINS220"/>
    <property type="match status" value="1"/>
</dbReference>
<evidence type="ECO:0000259" key="2">
    <source>
        <dbReference type="Pfam" id="PF23307"/>
    </source>
</evidence>
<feature type="compositionally biased region" description="Basic residues" evidence="1">
    <location>
        <begin position="19"/>
        <end position="30"/>
    </location>
</feature>
<gene>
    <name evidence="3" type="ORF">EPR50_G00243710</name>
</gene>
<feature type="non-terminal residue" evidence="3">
    <location>
        <position position="196"/>
    </location>
</feature>
<evidence type="ECO:0000256" key="1">
    <source>
        <dbReference type="SAM" id="MobiDB-lite"/>
    </source>
</evidence>
<protein>
    <recommendedName>
        <fullName evidence="2">Kinase D-interacting substrate of 220 kDa-like SAM domain-containing protein</fullName>
    </recommendedName>
</protein>
<feature type="region of interest" description="Disordered" evidence="1">
    <location>
        <begin position="1"/>
        <end position="40"/>
    </location>
</feature>
<name>A0A484C358_PERFV</name>
<evidence type="ECO:0000313" key="3">
    <source>
        <dbReference type="EMBL" id="TDG95927.1"/>
    </source>
</evidence>
<dbReference type="Gene3D" id="1.10.150.50">
    <property type="entry name" value="Transcription Factor, Ets-1"/>
    <property type="match status" value="1"/>
</dbReference>
<feature type="domain" description="Kinase D-interacting substrate of 220 kDa-like SAM" evidence="2">
    <location>
        <begin position="50"/>
        <end position="136"/>
    </location>
</feature>